<name>A0A6J7I1V1_9ZZZZ</name>
<dbReference type="InterPro" id="IPR015813">
    <property type="entry name" value="Pyrv/PenolPyrv_kinase-like_dom"/>
</dbReference>
<dbReference type="AlphaFoldDB" id="A0A6J7I1V1"/>
<dbReference type="CDD" id="cd00377">
    <property type="entry name" value="ICL_PEPM"/>
    <property type="match status" value="1"/>
</dbReference>
<dbReference type="InterPro" id="IPR040442">
    <property type="entry name" value="Pyrv_kinase-like_dom_sf"/>
</dbReference>
<gene>
    <name evidence="1" type="ORF">UFOPK3564_02034</name>
</gene>
<dbReference type="Gene3D" id="3.20.20.60">
    <property type="entry name" value="Phosphoenolpyruvate-binding domains"/>
    <property type="match status" value="1"/>
</dbReference>
<dbReference type="SUPFAM" id="SSF51621">
    <property type="entry name" value="Phosphoenolpyruvate/pyruvate domain"/>
    <property type="match status" value="1"/>
</dbReference>
<dbReference type="EMBL" id="CAFBMK010000125">
    <property type="protein sequence ID" value="CAB4924637.1"/>
    <property type="molecule type" value="Genomic_DNA"/>
</dbReference>
<reference evidence="1" key="1">
    <citation type="submission" date="2020-05" db="EMBL/GenBank/DDBJ databases">
        <authorList>
            <person name="Chiriac C."/>
            <person name="Salcher M."/>
            <person name="Ghai R."/>
            <person name="Kavagutti S V."/>
        </authorList>
    </citation>
    <scope>NUCLEOTIDE SEQUENCE</scope>
</reference>
<accession>A0A6J7I1V1</accession>
<dbReference type="GO" id="GO:0016833">
    <property type="term" value="F:oxo-acid-lyase activity"/>
    <property type="evidence" value="ECO:0007669"/>
    <property type="project" value="UniProtKB-ARBA"/>
</dbReference>
<protein>
    <submittedName>
        <fullName evidence="1">Unannotated protein</fullName>
    </submittedName>
</protein>
<dbReference type="Pfam" id="PF13714">
    <property type="entry name" value="PEP_mutase"/>
    <property type="match status" value="1"/>
</dbReference>
<sequence>MDHGQRVIAPLKDQVAEAGSTRKPLLLPGVYDALSARLAQAAGFEAIYVTGAGLANSRLGVPDIGLTSVDQLADHVAAISDVVDVPLVVDGDTGFGNAINVRHTVRKLERAGASAIQFEDQIFPKKCGHFAGKAIVPLDEMAGKLQSALDSRRSDDTLIIARTDARATNGPEAAVERANRFVEIGADIIFIEAPTSIEELRLFAEQVDAPLVANMVEGGSTPIVPLDELGELGYSVVLYANAALRSAQRAVTRAYAELKSEGISTALLDDMATWQERQDAVGKPFFDELEQRYAS</sequence>
<proteinExistence type="predicted"/>
<dbReference type="PANTHER" id="PTHR42905">
    <property type="entry name" value="PHOSPHOENOLPYRUVATE CARBOXYLASE"/>
    <property type="match status" value="1"/>
</dbReference>
<dbReference type="InterPro" id="IPR039556">
    <property type="entry name" value="ICL/PEPM"/>
</dbReference>
<dbReference type="FunFam" id="3.20.20.60:FF:000009">
    <property type="entry name" value="2-methylisocitrate lyase"/>
    <property type="match status" value="1"/>
</dbReference>
<dbReference type="PANTHER" id="PTHR42905:SF5">
    <property type="entry name" value="CARBOXYVINYL-CARBOXYPHOSPHONATE PHOSPHORYLMUTASE, CHLOROPLASTIC"/>
    <property type="match status" value="1"/>
</dbReference>
<evidence type="ECO:0000313" key="1">
    <source>
        <dbReference type="EMBL" id="CAB4924637.1"/>
    </source>
</evidence>
<organism evidence="1">
    <name type="scientific">freshwater metagenome</name>
    <dbReference type="NCBI Taxonomy" id="449393"/>
    <lineage>
        <taxon>unclassified sequences</taxon>
        <taxon>metagenomes</taxon>
        <taxon>ecological metagenomes</taxon>
    </lineage>
</organism>